<sequence length="469" mass="53652">MIAKKSSKRKIFDSWFFILGAILAVFVIKSWQLIKYNQRFENKVYPNVYIDNQSFGGRTKQEIINYFKVKSLPLKRISLTIIYQDQSVATFSGQQLKLKTDEETAAERAYFIGRSKFAFSRYYQKITSLLNLNRYDFISNIDYDKSAVSERVESIKEEYNKPAKNALFKFENGRVLSFRKEEKGQEIMIDSVLTDFDNAVQSIKNKSENKSIIIKPRIIEPEITLASINNYGIEEFIAEGRSDFSHSIPERIHNIILAASKFNGVLIPPNKTFSFNATVGDISSLTGYKPAYIIKEGKTVLGDGGGVCQVSTTLFRAALNAGLPIEERHAHAYRVGYYENDMKPGFDATVFAPSADLKIKNDTNAYILIETEIDEENNLLYFRLFGKKDNRRSEINNISLWDVSPPPPPKYQDDPTLKKGVTKQIDFPAWGSKASFSYKVYKENNLIIDQKFFSNFRPWQAVFFVGTAD</sequence>
<reference evidence="3 4" key="1">
    <citation type="submission" date="2017-09" db="EMBL/GenBank/DDBJ databases">
        <title>Depth-based differentiation of microbial function through sediment-hosted aquifers and enrichment of novel symbionts in the deep terrestrial subsurface.</title>
        <authorList>
            <person name="Probst A.J."/>
            <person name="Ladd B."/>
            <person name="Jarett J.K."/>
            <person name="Geller-Mcgrath D.E."/>
            <person name="Sieber C.M."/>
            <person name="Emerson J.B."/>
            <person name="Anantharaman K."/>
            <person name="Thomas B.C."/>
            <person name="Malmstrom R."/>
            <person name="Stieglmeier M."/>
            <person name="Klingl A."/>
            <person name="Woyke T."/>
            <person name="Ryan C.M."/>
            <person name="Banfield J.F."/>
        </authorList>
    </citation>
    <scope>NUCLEOTIDE SEQUENCE [LARGE SCALE GENOMIC DNA]</scope>
    <source>
        <strain evidence="3">CG11_big_fil_rev_8_21_14_0_20_35_14</strain>
    </source>
</reference>
<keyword evidence="1" id="KW-0472">Membrane</keyword>
<comment type="caution">
    <text evidence="3">The sequence shown here is derived from an EMBL/GenBank/DDBJ whole genome shotgun (WGS) entry which is preliminary data.</text>
</comment>
<dbReference type="Pfam" id="PF12229">
    <property type="entry name" value="PG_binding_4"/>
    <property type="match status" value="1"/>
</dbReference>
<dbReference type="Pfam" id="PF04294">
    <property type="entry name" value="VanW"/>
    <property type="match status" value="1"/>
</dbReference>
<dbReference type="EMBL" id="PCVL01000001">
    <property type="protein sequence ID" value="PIQ72999.1"/>
    <property type="molecule type" value="Genomic_DNA"/>
</dbReference>
<feature type="transmembrane region" description="Helical" evidence="1">
    <location>
        <begin position="12"/>
        <end position="34"/>
    </location>
</feature>
<evidence type="ECO:0000313" key="4">
    <source>
        <dbReference type="Proteomes" id="UP000229570"/>
    </source>
</evidence>
<dbReference type="InterPro" id="IPR007391">
    <property type="entry name" value="Vancomycin_resist_VanW"/>
</dbReference>
<gene>
    <name evidence="3" type="ORF">COV86_00035</name>
</gene>
<keyword evidence="1" id="KW-1133">Transmembrane helix</keyword>
<feature type="domain" description="YoaR-like putative peptidoglycan binding" evidence="2">
    <location>
        <begin position="91"/>
        <end position="202"/>
    </location>
</feature>
<dbReference type="Proteomes" id="UP000229570">
    <property type="component" value="Unassembled WGS sequence"/>
</dbReference>
<evidence type="ECO:0000256" key="1">
    <source>
        <dbReference type="SAM" id="Phobius"/>
    </source>
</evidence>
<evidence type="ECO:0000259" key="2">
    <source>
        <dbReference type="Pfam" id="PF12229"/>
    </source>
</evidence>
<dbReference type="PANTHER" id="PTHR35788:SF1">
    <property type="entry name" value="EXPORTED PROTEIN"/>
    <property type="match status" value="1"/>
</dbReference>
<dbReference type="AlphaFoldDB" id="A0A2H0KP08"/>
<name>A0A2H0KP08_9BACT</name>
<evidence type="ECO:0000313" key="3">
    <source>
        <dbReference type="EMBL" id="PIQ72999.1"/>
    </source>
</evidence>
<dbReference type="InterPro" id="IPR052913">
    <property type="entry name" value="Glycopeptide_resist_protein"/>
</dbReference>
<proteinExistence type="predicted"/>
<accession>A0A2H0KP08</accession>
<protein>
    <recommendedName>
        <fullName evidence="2">YoaR-like putative peptidoglycan binding domain-containing protein</fullName>
    </recommendedName>
</protein>
<organism evidence="3 4">
    <name type="scientific">Candidatus Roizmanbacteria bacterium CG11_big_fil_rev_8_21_14_0_20_35_14</name>
    <dbReference type="NCBI Taxonomy" id="1974855"/>
    <lineage>
        <taxon>Bacteria</taxon>
        <taxon>Candidatus Roizmaniibacteriota</taxon>
    </lineage>
</organism>
<dbReference type="PANTHER" id="PTHR35788">
    <property type="entry name" value="EXPORTED PROTEIN-RELATED"/>
    <property type="match status" value="1"/>
</dbReference>
<dbReference type="InterPro" id="IPR022029">
    <property type="entry name" value="YoaR-like_PG-bd"/>
</dbReference>
<keyword evidence="1" id="KW-0812">Transmembrane</keyword>